<name>A0ABV6P336_9ACTN</name>
<comment type="subunit">
    <text evidence="2">Interacts with COX5B; this interaction may contribute to localize PYROXD2 to the inner face of the inner mitochondrial membrane.</text>
</comment>
<dbReference type="EMBL" id="JBHLUE010000017">
    <property type="protein sequence ID" value="MFC0566673.1"/>
    <property type="molecule type" value="Genomic_DNA"/>
</dbReference>
<evidence type="ECO:0000256" key="1">
    <source>
        <dbReference type="ARBA" id="ARBA00037217"/>
    </source>
</evidence>
<sequence length="531" mass="55179">MTTVDAVVIGAGHNGLVAANLLADAGWTVAVLEATGQPGGAVRSAEVTAPGYLSDLYSSFYPLGIASPVLRGLDLDRYGLGWRHAPAVLAHVLPDDRAAVLHRDPADTAGSLDRFATGDGERWLSLYDEWRSISEPLLDALFTPFPPMRAGAALLARLRTAGSLRLARRGVLPVDRLGAELFRGAGGPLLLTGCALHTDLAPGEAGSGMYGWLLAMLGQQVGWPVAAGGAGRITDALLTRLAGRGGRVHLGQRVDRVLIARGRAMGVRAAGGTWRARRAVLADVPAPALLLDLVGPRWLPPRLVADLEHFRWDGSTVKVDWALSGPMPWTNREVGGAGTVHLGGADAAGLRRYAAALADGELPPEPFLLVGQPATADSGRVPPGGEALWAYTHLPFRRDWPAAAVAEVVRRMEAVLERHAPGFGALVRGRHVAGPGDLERAEPSLVGGAVGGGSSAAYQQLVLRPVPGLGRADTPIDRLFLASSSAHPGGGVHGGPGSNAARAALARDRPVAGGLYARAVGAAQRAVYRPS</sequence>
<evidence type="ECO:0000256" key="2">
    <source>
        <dbReference type="ARBA" id="ARBA00038825"/>
    </source>
</evidence>
<accession>A0ABV6P336</accession>
<dbReference type="PANTHER" id="PTHR10668:SF105">
    <property type="entry name" value="DEHYDROGENASE-RELATED"/>
    <property type="match status" value="1"/>
</dbReference>
<gene>
    <name evidence="5" type="ORF">ACFFHU_21340</name>
</gene>
<dbReference type="Pfam" id="PF01593">
    <property type="entry name" value="Amino_oxidase"/>
    <property type="match status" value="1"/>
</dbReference>
<dbReference type="SUPFAM" id="SSF51905">
    <property type="entry name" value="FAD/NAD(P)-binding domain"/>
    <property type="match status" value="1"/>
</dbReference>
<dbReference type="PANTHER" id="PTHR10668">
    <property type="entry name" value="PHYTOENE DEHYDROGENASE"/>
    <property type="match status" value="1"/>
</dbReference>
<evidence type="ECO:0000256" key="3">
    <source>
        <dbReference type="ARBA" id="ARBA00040298"/>
    </source>
</evidence>
<evidence type="ECO:0000313" key="6">
    <source>
        <dbReference type="Proteomes" id="UP001589894"/>
    </source>
</evidence>
<comment type="caution">
    <text evidence="5">The sequence shown here is derived from an EMBL/GenBank/DDBJ whole genome shotgun (WGS) entry which is preliminary data.</text>
</comment>
<reference evidence="5 6" key="1">
    <citation type="submission" date="2024-09" db="EMBL/GenBank/DDBJ databases">
        <authorList>
            <person name="Sun Q."/>
            <person name="Mori K."/>
        </authorList>
    </citation>
    <scope>NUCLEOTIDE SEQUENCE [LARGE SCALE GENOMIC DNA]</scope>
    <source>
        <strain evidence="5 6">TBRC 2205</strain>
    </source>
</reference>
<dbReference type="Proteomes" id="UP001589894">
    <property type="component" value="Unassembled WGS sequence"/>
</dbReference>
<evidence type="ECO:0000313" key="5">
    <source>
        <dbReference type="EMBL" id="MFC0566673.1"/>
    </source>
</evidence>
<dbReference type="PRINTS" id="PR00411">
    <property type="entry name" value="PNDRDTASEI"/>
</dbReference>
<protein>
    <recommendedName>
        <fullName evidence="3">Pyridine nucleotide-disulfide oxidoreductase domain-containing protein 2</fullName>
    </recommendedName>
</protein>
<organism evidence="5 6">
    <name type="scientific">Plantactinospora siamensis</name>
    <dbReference type="NCBI Taxonomy" id="555372"/>
    <lineage>
        <taxon>Bacteria</taxon>
        <taxon>Bacillati</taxon>
        <taxon>Actinomycetota</taxon>
        <taxon>Actinomycetes</taxon>
        <taxon>Micromonosporales</taxon>
        <taxon>Micromonosporaceae</taxon>
        <taxon>Plantactinospora</taxon>
    </lineage>
</organism>
<keyword evidence="6" id="KW-1185">Reference proteome</keyword>
<feature type="domain" description="Amine oxidase" evidence="4">
    <location>
        <begin position="15"/>
        <end position="331"/>
    </location>
</feature>
<dbReference type="InterPro" id="IPR036188">
    <property type="entry name" value="FAD/NAD-bd_sf"/>
</dbReference>
<evidence type="ECO:0000259" key="4">
    <source>
        <dbReference type="Pfam" id="PF01593"/>
    </source>
</evidence>
<dbReference type="RefSeq" id="WP_377341856.1">
    <property type="nucleotide sequence ID" value="NZ_JBHLUE010000017.1"/>
</dbReference>
<comment type="function">
    <text evidence="1">Probable oxidoreductase that may play a role as regulator of mitochondrial function.</text>
</comment>
<dbReference type="InterPro" id="IPR002937">
    <property type="entry name" value="Amino_oxidase"/>
</dbReference>
<dbReference type="Gene3D" id="3.50.50.60">
    <property type="entry name" value="FAD/NAD(P)-binding domain"/>
    <property type="match status" value="2"/>
</dbReference>
<proteinExistence type="predicted"/>